<keyword evidence="5" id="KW-1185">Reference proteome</keyword>
<reference evidence="4" key="2">
    <citation type="submission" date="2020-08" db="EMBL/GenBank/DDBJ databases">
        <title>Plant Genome Project.</title>
        <authorList>
            <person name="Zhang R.-G."/>
        </authorList>
    </citation>
    <scope>NUCLEOTIDE SEQUENCE</scope>
    <source>
        <strain evidence="4">Huo1</strain>
        <tissue evidence="4">Leaf</tissue>
    </source>
</reference>
<evidence type="ECO:0000313" key="4">
    <source>
        <dbReference type="EMBL" id="KAG6397775.1"/>
    </source>
</evidence>
<accession>A0A8X8WNL4</accession>
<dbReference type="GO" id="GO:0006529">
    <property type="term" value="P:asparagine biosynthetic process"/>
    <property type="evidence" value="ECO:0007669"/>
    <property type="project" value="UniProtKB-KW"/>
</dbReference>
<comment type="caution">
    <text evidence="4">The sequence shown here is derived from an EMBL/GenBank/DDBJ whole genome shotgun (WGS) entry which is preliminary data.</text>
</comment>
<keyword evidence="1" id="KW-0028">Amino-acid biosynthesis</keyword>
<dbReference type="AlphaFoldDB" id="A0A8X8WNL4"/>
<dbReference type="PANTHER" id="PTHR45937">
    <property type="entry name" value="ASPARAGINE SYNTHETASE DOMAIN-CONTAINING PROTEIN 1"/>
    <property type="match status" value="1"/>
</dbReference>
<name>A0A8X8WNL4_SALSN</name>
<dbReference type="EMBL" id="PNBA02000016">
    <property type="protein sequence ID" value="KAG6397775.1"/>
    <property type="molecule type" value="Genomic_DNA"/>
</dbReference>
<evidence type="ECO:0000256" key="2">
    <source>
        <dbReference type="ARBA" id="ARBA00022888"/>
    </source>
</evidence>
<keyword evidence="2" id="KW-0061">Asparagine biosynthesis</keyword>
<evidence type="ECO:0000256" key="3">
    <source>
        <dbReference type="ARBA" id="ARBA00022962"/>
    </source>
</evidence>
<evidence type="ECO:0000313" key="5">
    <source>
        <dbReference type="Proteomes" id="UP000298416"/>
    </source>
</evidence>
<dbReference type="PANTHER" id="PTHR45937:SF1">
    <property type="entry name" value="ASPARAGINE SYNTHETASE DOMAIN-CONTAINING PROTEIN 1"/>
    <property type="match status" value="1"/>
</dbReference>
<proteinExistence type="predicted"/>
<reference evidence="4" key="1">
    <citation type="submission" date="2018-01" db="EMBL/GenBank/DDBJ databases">
        <authorList>
            <person name="Mao J.F."/>
        </authorList>
    </citation>
    <scope>NUCLEOTIDE SEQUENCE</scope>
    <source>
        <strain evidence="4">Huo1</strain>
        <tissue evidence="4">Leaf</tissue>
    </source>
</reference>
<dbReference type="Proteomes" id="UP000298416">
    <property type="component" value="Unassembled WGS sequence"/>
</dbReference>
<organism evidence="4">
    <name type="scientific">Salvia splendens</name>
    <name type="common">Scarlet sage</name>
    <dbReference type="NCBI Taxonomy" id="180675"/>
    <lineage>
        <taxon>Eukaryota</taxon>
        <taxon>Viridiplantae</taxon>
        <taxon>Streptophyta</taxon>
        <taxon>Embryophyta</taxon>
        <taxon>Tracheophyta</taxon>
        <taxon>Spermatophyta</taxon>
        <taxon>Magnoliopsida</taxon>
        <taxon>eudicotyledons</taxon>
        <taxon>Gunneridae</taxon>
        <taxon>Pentapetalae</taxon>
        <taxon>asterids</taxon>
        <taxon>lamiids</taxon>
        <taxon>Lamiales</taxon>
        <taxon>Lamiaceae</taxon>
        <taxon>Nepetoideae</taxon>
        <taxon>Mentheae</taxon>
        <taxon>Salviinae</taxon>
        <taxon>Salvia</taxon>
        <taxon>Salvia subgen. Calosphace</taxon>
        <taxon>core Calosphace</taxon>
    </lineage>
</organism>
<dbReference type="InterPro" id="IPR051857">
    <property type="entry name" value="Asn_synthetase_domain"/>
</dbReference>
<keyword evidence="3" id="KW-0315">Glutamine amidotransferase</keyword>
<sequence length="303" mass="33488">MGGIALFICGIKIDLSFLLPNYTSPSSHSVLPRFYLLLIFSISFCDSVLKIQPLVSEDDIKAVLQRRGPDSLGTKIVKLYSDGSEFSGELLFIGATLQLRGVNPVVQPLTDDFGNVLVYNGNSTYTSFVASAICLLNAAAHVYHMKMWDLRPDSSKTVWFGRDAFGRRSLLVHWLLTVLSSVSPPSSTKQPYDIEEEKGKGKSELDFWGEVSCGVSIKKHGWTDVGLKELITWERTGLGGCFSECPLIQHDVLSDFSSESDSFLYATANKVLNTICKATDQFEQNLPGLYILKYLLDCLSGES</sequence>
<gene>
    <name evidence="4" type="ORF">SASPL_144236</name>
</gene>
<evidence type="ECO:0000256" key="1">
    <source>
        <dbReference type="ARBA" id="ARBA00022605"/>
    </source>
</evidence>
<protein>
    <submittedName>
        <fullName evidence="4">Uncharacterized protein</fullName>
    </submittedName>
</protein>